<evidence type="ECO:0000259" key="14">
    <source>
        <dbReference type="PROSITE" id="PS50240"/>
    </source>
</evidence>
<evidence type="ECO:0000256" key="6">
    <source>
        <dbReference type="ARBA" id="ARBA00022968"/>
    </source>
</evidence>
<evidence type="ECO:0000256" key="5">
    <source>
        <dbReference type="ARBA" id="ARBA00022825"/>
    </source>
</evidence>
<keyword evidence="4 11" id="KW-0378">Hydrolase</keyword>
<protein>
    <submittedName>
        <fullName evidence="16">Transmembrane protease serine 9</fullName>
    </submittedName>
</protein>
<dbReference type="Gene3D" id="3.30.70.960">
    <property type="entry name" value="SEA domain"/>
    <property type="match status" value="1"/>
</dbReference>
<dbReference type="Pfam" id="PF00089">
    <property type="entry name" value="Trypsin"/>
    <property type="match status" value="2"/>
</dbReference>
<name>A0A6J2W7R1_CHACN</name>
<dbReference type="SMART" id="SM00192">
    <property type="entry name" value="LDLa"/>
    <property type="match status" value="2"/>
</dbReference>
<dbReference type="InParanoid" id="A0A6J2W7R1"/>
<dbReference type="CDD" id="cd00112">
    <property type="entry name" value="LDLa"/>
    <property type="match status" value="2"/>
</dbReference>
<keyword evidence="6" id="KW-0735">Signal-anchor</keyword>
<dbReference type="PANTHER" id="PTHR24252">
    <property type="entry name" value="ACROSIN-RELATED"/>
    <property type="match status" value="1"/>
</dbReference>
<dbReference type="Proteomes" id="UP000504632">
    <property type="component" value="Chromosome 9"/>
</dbReference>
<feature type="domain" description="Peptidase S1" evidence="14">
    <location>
        <begin position="595"/>
        <end position="825"/>
    </location>
</feature>
<feature type="disulfide bond" evidence="10">
    <location>
        <begin position="567"/>
        <end position="582"/>
    </location>
</feature>
<gene>
    <name evidence="16" type="primary">tmprss9</name>
</gene>
<comment type="subcellular location">
    <subcellularLocation>
        <location evidence="1">Membrane</location>
        <topology evidence="1">Single-pass type II membrane protein</topology>
    </subcellularLocation>
</comment>
<keyword evidence="5 11" id="KW-0720">Serine protease</keyword>
<evidence type="ECO:0000256" key="7">
    <source>
        <dbReference type="ARBA" id="ARBA00022989"/>
    </source>
</evidence>
<dbReference type="PRINTS" id="PR00722">
    <property type="entry name" value="CHYMOTRYPSIN"/>
</dbReference>
<evidence type="ECO:0000256" key="12">
    <source>
        <dbReference type="SAM" id="Phobius"/>
    </source>
</evidence>
<dbReference type="CDD" id="cd00190">
    <property type="entry name" value="Tryp_SPc"/>
    <property type="match status" value="2"/>
</dbReference>
<dbReference type="RefSeq" id="XP_030640027.1">
    <property type="nucleotide sequence ID" value="XM_030784167.1"/>
</dbReference>
<accession>A0A6J2W7R1</accession>
<dbReference type="PROSITE" id="PS00135">
    <property type="entry name" value="TRYPSIN_SER"/>
    <property type="match status" value="2"/>
</dbReference>
<dbReference type="InterPro" id="IPR036055">
    <property type="entry name" value="LDL_receptor-like_sf"/>
</dbReference>
<dbReference type="GO" id="GO:0016020">
    <property type="term" value="C:membrane"/>
    <property type="evidence" value="ECO:0007669"/>
    <property type="project" value="UniProtKB-SubCell"/>
</dbReference>
<dbReference type="SUPFAM" id="SSF82671">
    <property type="entry name" value="SEA domain"/>
    <property type="match status" value="1"/>
</dbReference>
<dbReference type="InterPro" id="IPR043504">
    <property type="entry name" value="Peptidase_S1_PA_chymotrypsin"/>
</dbReference>
<dbReference type="Gene3D" id="4.10.400.10">
    <property type="entry name" value="Low-density Lipoprotein Receptor"/>
    <property type="match status" value="1"/>
</dbReference>
<evidence type="ECO:0000256" key="1">
    <source>
        <dbReference type="ARBA" id="ARBA00004606"/>
    </source>
</evidence>
<feature type="domain" description="SEA" evidence="13">
    <location>
        <begin position="90"/>
        <end position="201"/>
    </location>
</feature>
<dbReference type="InterPro" id="IPR036364">
    <property type="entry name" value="SEA_dom_sf"/>
</dbReference>
<dbReference type="PROSITE" id="PS50024">
    <property type="entry name" value="SEA"/>
    <property type="match status" value="1"/>
</dbReference>
<keyword evidence="9 10" id="KW-1015">Disulfide bond</keyword>
<dbReference type="CTD" id="360200"/>
<dbReference type="PROSITE" id="PS50068">
    <property type="entry name" value="LDLRA_2"/>
    <property type="match status" value="2"/>
</dbReference>
<comment type="caution">
    <text evidence="10">Lacks conserved residue(s) required for the propagation of feature annotation.</text>
</comment>
<dbReference type="PROSITE" id="PS50240">
    <property type="entry name" value="TRYPSIN_DOM"/>
    <property type="match status" value="2"/>
</dbReference>
<evidence type="ECO:0000313" key="15">
    <source>
        <dbReference type="Proteomes" id="UP000504632"/>
    </source>
</evidence>
<evidence type="ECO:0000256" key="2">
    <source>
        <dbReference type="ARBA" id="ARBA00022670"/>
    </source>
</evidence>
<evidence type="ECO:0000256" key="4">
    <source>
        <dbReference type="ARBA" id="ARBA00022801"/>
    </source>
</evidence>
<feature type="transmembrane region" description="Helical" evidence="12">
    <location>
        <begin position="64"/>
        <end position="88"/>
    </location>
</feature>
<keyword evidence="3 12" id="KW-0812">Transmembrane</keyword>
<dbReference type="InterPro" id="IPR001254">
    <property type="entry name" value="Trypsin_dom"/>
</dbReference>
<evidence type="ECO:0000256" key="8">
    <source>
        <dbReference type="ARBA" id="ARBA00023136"/>
    </source>
</evidence>
<dbReference type="InterPro" id="IPR001314">
    <property type="entry name" value="Peptidase_S1A"/>
</dbReference>
<dbReference type="PANTHER" id="PTHR24252:SF26">
    <property type="entry name" value="TRANSMEMBRANE SERINE PROTEASE 9"/>
    <property type="match status" value="1"/>
</dbReference>
<evidence type="ECO:0000313" key="16">
    <source>
        <dbReference type="RefSeq" id="XP_030640027.1"/>
    </source>
</evidence>
<dbReference type="Pfam" id="PF00057">
    <property type="entry name" value="Ldl_recept_a"/>
    <property type="match status" value="1"/>
</dbReference>
<feature type="domain" description="Peptidase S1" evidence="14">
    <location>
        <begin position="272"/>
        <end position="507"/>
    </location>
</feature>
<evidence type="ECO:0000256" key="3">
    <source>
        <dbReference type="ARBA" id="ARBA00022692"/>
    </source>
</evidence>
<dbReference type="FunFam" id="2.40.10.10:FF:000003">
    <property type="entry name" value="Transmembrane serine protease 3"/>
    <property type="match status" value="2"/>
</dbReference>
<feature type="disulfide bond" evidence="10">
    <location>
        <begin position="225"/>
        <end position="237"/>
    </location>
</feature>
<keyword evidence="8 12" id="KW-0472">Membrane</keyword>
<evidence type="ECO:0000259" key="13">
    <source>
        <dbReference type="PROSITE" id="PS50024"/>
    </source>
</evidence>
<keyword evidence="7 12" id="KW-1133">Transmembrane helix</keyword>
<dbReference type="InterPro" id="IPR000082">
    <property type="entry name" value="SEA_dom"/>
</dbReference>
<dbReference type="InterPro" id="IPR033116">
    <property type="entry name" value="TRYPSIN_SER"/>
</dbReference>
<dbReference type="SMART" id="SM00020">
    <property type="entry name" value="Tryp_SPc"/>
    <property type="match status" value="2"/>
</dbReference>
<dbReference type="SUPFAM" id="SSF50494">
    <property type="entry name" value="Trypsin-like serine proteases"/>
    <property type="match status" value="2"/>
</dbReference>
<reference evidence="16" key="1">
    <citation type="submission" date="2025-08" db="UniProtKB">
        <authorList>
            <consortium name="RefSeq"/>
        </authorList>
    </citation>
    <scope>IDENTIFICATION</scope>
</reference>
<dbReference type="AlphaFoldDB" id="A0A6J2W7R1"/>
<dbReference type="InterPro" id="IPR018114">
    <property type="entry name" value="TRYPSIN_HIS"/>
</dbReference>
<evidence type="ECO:0000256" key="9">
    <source>
        <dbReference type="ARBA" id="ARBA00023157"/>
    </source>
</evidence>
<dbReference type="GO" id="GO:0006508">
    <property type="term" value="P:proteolysis"/>
    <property type="evidence" value="ECO:0007669"/>
    <property type="project" value="UniProtKB-KW"/>
</dbReference>
<dbReference type="OrthoDB" id="10012881at2759"/>
<dbReference type="SUPFAM" id="SSF57424">
    <property type="entry name" value="LDL receptor-like module"/>
    <property type="match status" value="1"/>
</dbReference>
<evidence type="ECO:0000256" key="10">
    <source>
        <dbReference type="PROSITE-ProRule" id="PRU00124"/>
    </source>
</evidence>
<keyword evidence="15" id="KW-1185">Reference proteome</keyword>
<sequence length="826" mass="89881">MYQPQGPSESSVPGIDAGTKKRFGGYPKLLRNFPKAGMEMKKDLDTWSQAEPAGARSAFSWYRWMTLSFMVVFLTVGLFMGLLIAYLVQERRYFMETVELRGLLYDSDLQDDTSAFSIVLSNTLNTKIKKVFTASSIAHHFVDCKIVAYGNVNGNVMATFRLVFTVAKIQEYSDSFVQDLLRFGLKAELNGKPVVVPQFGEISSITLLGASGKSFYSIGDDTSRCPVNTFSCDNGECVTKPNPECDYIPDCADGSDEAYCSCGTRPVMGSRVVGGEDARPGEWPWQVSLRLRGRHTCGASILNQRWLVSAAHCFERDRDPQDWSALVGSSRVNGEDTESVTINIKSLIVSPQYNPITTDSDVTVLELDTPLTFTPYIQPVCLPSATHIFRPGQNCIVSGWGALSQFNSEIPHTLQKAVVKIIDSKVCNKSSVYRGAISENMMCAGFLQGKVDSCQGDSGGPLVCEQAPGRFFLAGVVSWGVGCAQVNKPGIYSRVTKLRDWILSHADPGSVHTLVTTPLPPKQLSTELTAPPSPTDVSLCVLSASVNCTGHFDCGAGVCVSKTNPECDGVRDCPNEADERHCDCGLRPAMGQQRIVGGETARRGEWPWVGSLQFHRSHLCGATLIHCKWVLTAAHCFNRDPNPAGWTVSLGSVLRSGFAALVIPIQRIIKHPNFNSTNMDFDVALLELSVPAPRSYTIQSVCLPSATHSFHTHTECVISGWGALREYGKLTALLQKAQVSIVEQRECVQSYGSGVTDNMLCAGSVDGGKDTCLGDSGGPLTCRDPLGQWFVAGVTSWGHGCGRSGFPGVYMRVTSVRDWISTYLLF</sequence>
<proteinExistence type="predicted"/>
<dbReference type="GO" id="GO:0004252">
    <property type="term" value="F:serine-type endopeptidase activity"/>
    <property type="evidence" value="ECO:0007669"/>
    <property type="project" value="InterPro"/>
</dbReference>
<evidence type="ECO:0000256" key="11">
    <source>
        <dbReference type="RuleBase" id="RU363034"/>
    </source>
</evidence>
<dbReference type="Gene3D" id="2.40.10.10">
    <property type="entry name" value="Trypsin-like serine proteases"/>
    <property type="match status" value="3"/>
</dbReference>
<dbReference type="InterPro" id="IPR002172">
    <property type="entry name" value="LDrepeatLR_classA_rpt"/>
</dbReference>
<dbReference type="PROSITE" id="PS00134">
    <property type="entry name" value="TRYPSIN_HIS"/>
    <property type="match status" value="2"/>
</dbReference>
<dbReference type="InterPro" id="IPR009003">
    <property type="entry name" value="Peptidase_S1_PA"/>
</dbReference>
<dbReference type="GeneID" id="115820550"/>
<organism evidence="15 16">
    <name type="scientific">Chanos chanos</name>
    <name type="common">Milkfish</name>
    <name type="synonym">Mugil chanos</name>
    <dbReference type="NCBI Taxonomy" id="29144"/>
    <lineage>
        <taxon>Eukaryota</taxon>
        <taxon>Metazoa</taxon>
        <taxon>Chordata</taxon>
        <taxon>Craniata</taxon>
        <taxon>Vertebrata</taxon>
        <taxon>Euteleostomi</taxon>
        <taxon>Actinopterygii</taxon>
        <taxon>Neopterygii</taxon>
        <taxon>Teleostei</taxon>
        <taxon>Ostariophysi</taxon>
        <taxon>Gonorynchiformes</taxon>
        <taxon>Chanidae</taxon>
        <taxon>Chanos</taxon>
    </lineage>
</organism>
<feature type="disulfide bond" evidence="10">
    <location>
        <begin position="245"/>
        <end position="260"/>
    </location>
</feature>
<dbReference type="Pfam" id="PF01390">
    <property type="entry name" value="SEA"/>
    <property type="match status" value="1"/>
</dbReference>
<keyword evidence="2 11" id="KW-0645">Protease</keyword>